<keyword evidence="13" id="KW-1185">Reference proteome</keyword>
<dbReference type="InterPro" id="IPR023546">
    <property type="entry name" value="MGMT"/>
</dbReference>
<dbReference type="InterPro" id="IPR014048">
    <property type="entry name" value="MethylDNA_cys_MeTrfase_DNA-bd"/>
</dbReference>
<accession>A0A2S6ZBT9</accession>
<comment type="caution">
    <text evidence="12">The sequence shown here is derived from an EMBL/GenBank/DDBJ whole genome shotgun (WGS) entry which is preliminary data.</text>
</comment>
<dbReference type="InterPro" id="IPR036217">
    <property type="entry name" value="MethylDNA_cys_MeTrfase_DNAb"/>
</dbReference>
<dbReference type="InterPro" id="IPR036631">
    <property type="entry name" value="MGMT_N_sf"/>
</dbReference>
<dbReference type="Pfam" id="PF01035">
    <property type="entry name" value="DNA_binding_1"/>
    <property type="match status" value="1"/>
</dbReference>
<dbReference type="SUPFAM" id="SSF53155">
    <property type="entry name" value="Methylated DNA-protein cysteine methyltransferase domain"/>
    <property type="match status" value="1"/>
</dbReference>
<dbReference type="GO" id="GO:0005737">
    <property type="term" value="C:cytoplasm"/>
    <property type="evidence" value="ECO:0007669"/>
    <property type="project" value="UniProtKB-SubCell"/>
</dbReference>
<reference evidence="12 13" key="1">
    <citation type="submission" date="2016-08" db="EMBL/GenBank/DDBJ databases">
        <title>Evolution of the type three secretion system and type three effector repertoires in Xanthomonas.</title>
        <authorList>
            <person name="Merda D."/>
            <person name="Briand M."/>
            <person name="Bosis E."/>
            <person name="Rousseau C."/>
            <person name="Portier P."/>
            <person name="Jacques M.-A."/>
            <person name="Fischer-Le Saux M."/>
        </authorList>
    </citation>
    <scope>NUCLEOTIDE SEQUENCE [LARGE SCALE GENOMIC DNA]</scope>
    <source>
        <strain evidence="12 13">CFBP 4691</strain>
    </source>
</reference>
<comment type="catalytic activity">
    <reaction evidence="1 9">
        <text>a 4-O-methyl-thymidine in DNA + L-cysteinyl-[protein] = a thymidine in DNA + S-methyl-L-cysteinyl-[protein]</text>
        <dbReference type="Rhea" id="RHEA:53428"/>
        <dbReference type="Rhea" id="RHEA-COMP:10131"/>
        <dbReference type="Rhea" id="RHEA-COMP:10132"/>
        <dbReference type="Rhea" id="RHEA-COMP:13555"/>
        <dbReference type="Rhea" id="RHEA-COMP:13556"/>
        <dbReference type="ChEBI" id="CHEBI:29950"/>
        <dbReference type="ChEBI" id="CHEBI:82612"/>
        <dbReference type="ChEBI" id="CHEBI:137386"/>
        <dbReference type="ChEBI" id="CHEBI:137387"/>
        <dbReference type="EC" id="2.1.1.63"/>
    </reaction>
</comment>
<dbReference type="GO" id="GO:0006307">
    <property type="term" value="P:DNA alkylation repair"/>
    <property type="evidence" value="ECO:0007669"/>
    <property type="project" value="UniProtKB-UniRule"/>
</dbReference>
<dbReference type="Gene3D" id="3.30.160.70">
    <property type="entry name" value="Methylated DNA-protein cysteine methyltransferase domain"/>
    <property type="match status" value="1"/>
</dbReference>
<organism evidence="12 13">
    <name type="scientific">Xanthomonas theicola</name>
    <dbReference type="NCBI Taxonomy" id="56464"/>
    <lineage>
        <taxon>Bacteria</taxon>
        <taxon>Pseudomonadati</taxon>
        <taxon>Pseudomonadota</taxon>
        <taxon>Gammaproteobacteria</taxon>
        <taxon>Lysobacterales</taxon>
        <taxon>Lysobacteraceae</taxon>
        <taxon>Xanthomonas</taxon>
    </lineage>
</organism>
<evidence type="ECO:0000259" key="10">
    <source>
        <dbReference type="Pfam" id="PF01035"/>
    </source>
</evidence>
<dbReference type="RefSeq" id="WP_128421484.1">
    <property type="nucleotide sequence ID" value="NZ_CP049017.1"/>
</dbReference>
<sequence>MTEQRLHYDTFATPIGELTVAVGEDGVRHILFPENRYDARGRADWIRDAAPVREARAQLLAYFAGDRAEFELPLAPRGTAFQCRVWQALAEIPFGSTWSYAQLARHIGQPRAVRAVGAANGRNPLPIVLPCHRVIGANGTLTGFGGGLPLKAALLALERRGADGATTSLCD</sequence>
<comment type="function">
    <text evidence="9">Involved in the cellular defense against the biological effects of O6-methylguanine (O6-MeG) and O4-methylthymine (O4-MeT) in DNA. Repairs the methylated nucleobase in DNA by stoichiometrically transferring the methyl group to a cysteine residue in the enzyme. This is a suicide reaction: the enzyme is irreversibly inactivated.</text>
</comment>
<evidence type="ECO:0000256" key="4">
    <source>
        <dbReference type="ARBA" id="ARBA00022603"/>
    </source>
</evidence>
<comment type="catalytic activity">
    <reaction evidence="8 9">
        <text>a 6-O-methyl-2'-deoxyguanosine in DNA + L-cysteinyl-[protein] = S-methyl-L-cysteinyl-[protein] + a 2'-deoxyguanosine in DNA</text>
        <dbReference type="Rhea" id="RHEA:24000"/>
        <dbReference type="Rhea" id="RHEA-COMP:10131"/>
        <dbReference type="Rhea" id="RHEA-COMP:10132"/>
        <dbReference type="Rhea" id="RHEA-COMP:11367"/>
        <dbReference type="Rhea" id="RHEA-COMP:11368"/>
        <dbReference type="ChEBI" id="CHEBI:29950"/>
        <dbReference type="ChEBI" id="CHEBI:82612"/>
        <dbReference type="ChEBI" id="CHEBI:85445"/>
        <dbReference type="ChEBI" id="CHEBI:85448"/>
        <dbReference type="EC" id="2.1.1.63"/>
    </reaction>
</comment>
<evidence type="ECO:0000313" key="13">
    <source>
        <dbReference type="Proteomes" id="UP000239898"/>
    </source>
</evidence>
<dbReference type="EMBL" id="MIGX01000118">
    <property type="protein sequence ID" value="PPT83275.1"/>
    <property type="molecule type" value="Genomic_DNA"/>
</dbReference>
<gene>
    <name evidence="12" type="ORF">XthCFBP4691_16970</name>
</gene>
<dbReference type="InterPro" id="IPR008332">
    <property type="entry name" value="MethylG_MeTrfase_N"/>
</dbReference>
<evidence type="ECO:0000256" key="9">
    <source>
        <dbReference type="HAMAP-Rule" id="MF_00772"/>
    </source>
</evidence>
<dbReference type="GO" id="GO:0032259">
    <property type="term" value="P:methylation"/>
    <property type="evidence" value="ECO:0007669"/>
    <property type="project" value="UniProtKB-KW"/>
</dbReference>
<keyword evidence="6 9" id="KW-0227">DNA damage</keyword>
<comment type="similarity">
    <text evidence="2 9">Belongs to the MGMT family.</text>
</comment>
<dbReference type="PANTHER" id="PTHR10815">
    <property type="entry name" value="METHYLATED-DNA--PROTEIN-CYSTEINE METHYLTRANSFERASE"/>
    <property type="match status" value="1"/>
</dbReference>
<proteinExistence type="inferred from homology"/>
<feature type="active site" description="Nucleophile; methyl group acceptor" evidence="9">
    <location>
        <position position="131"/>
    </location>
</feature>
<keyword evidence="3 9" id="KW-0963">Cytoplasm</keyword>
<dbReference type="PROSITE" id="PS00374">
    <property type="entry name" value="MGMT"/>
    <property type="match status" value="1"/>
</dbReference>
<evidence type="ECO:0000313" key="12">
    <source>
        <dbReference type="EMBL" id="PPT83275.1"/>
    </source>
</evidence>
<protein>
    <recommendedName>
        <fullName evidence="9">Methylated-DNA--protein-cysteine methyltransferase</fullName>
        <ecNumber evidence="9">2.1.1.63</ecNumber>
    </recommendedName>
    <alternativeName>
        <fullName evidence="9">6-O-methylguanine-DNA methyltransferase</fullName>
        <shortName evidence="9">MGMT</shortName>
    </alternativeName>
    <alternativeName>
        <fullName evidence="9">O-6-methylguanine-DNA-alkyltransferase</fullName>
    </alternativeName>
</protein>
<dbReference type="GO" id="GO:0003908">
    <property type="term" value="F:methylated-DNA-[protein]-cysteine S-methyltransferase activity"/>
    <property type="evidence" value="ECO:0007669"/>
    <property type="project" value="UniProtKB-UniRule"/>
</dbReference>
<dbReference type="SUPFAM" id="SSF46767">
    <property type="entry name" value="Methylated DNA-protein cysteine methyltransferase, C-terminal domain"/>
    <property type="match status" value="1"/>
</dbReference>
<dbReference type="EC" id="2.1.1.63" evidence="9"/>
<dbReference type="PANTHER" id="PTHR10815:SF5">
    <property type="entry name" value="METHYLATED-DNA--PROTEIN-CYSTEINE METHYLTRANSFERASE"/>
    <property type="match status" value="1"/>
</dbReference>
<dbReference type="Pfam" id="PF02870">
    <property type="entry name" value="Methyltransf_1N"/>
    <property type="match status" value="1"/>
</dbReference>
<comment type="miscellaneous">
    <text evidence="9">This enzyme catalyzes only one turnover and therefore is not strictly catalytic. According to one definition, an enzyme is a biocatalyst that acts repeatedly and over many reaction cycles.</text>
</comment>
<dbReference type="CDD" id="cd06445">
    <property type="entry name" value="ATase"/>
    <property type="match status" value="1"/>
</dbReference>
<dbReference type="Gene3D" id="1.10.10.10">
    <property type="entry name" value="Winged helix-like DNA-binding domain superfamily/Winged helix DNA-binding domain"/>
    <property type="match status" value="1"/>
</dbReference>
<comment type="subcellular location">
    <subcellularLocation>
        <location evidence="9">Cytoplasm</location>
    </subcellularLocation>
</comment>
<feature type="domain" description="Methylguanine DNA methyltransferase ribonuclease-like" evidence="11">
    <location>
        <begin position="6"/>
        <end position="76"/>
    </location>
</feature>
<evidence type="ECO:0000256" key="8">
    <source>
        <dbReference type="ARBA" id="ARBA00049348"/>
    </source>
</evidence>
<name>A0A2S6ZBT9_9XANT</name>
<dbReference type="NCBIfam" id="TIGR00589">
    <property type="entry name" value="ogt"/>
    <property type="match status" value="1"/>
</dbReference>
<dbReference type="InterPro" id="IPR001497">
    <property type="entry name" value="MethylDNA_cys_MeTrfase_AS"/>
</dbReference>
<keyword evidence="7 9" id="KW-0234">DNA repair</keyword>
<keyword evidence="4 9" id="KW-0489">Methyltransferase</keyword>
<feature type="domain" description="Methylated-DNA-[protein]-cysteine S-methyltransferase DNA binding" evidence="10">
    <location>
        <begin position="80"/>
        <end position="159"/>
    </location>
</feature>
<evidence type="ECO:0000256" key="2">
    <source>
        <dbReference type="ARBA" id="ARBA00008711"/>
    </source>
</evidence>
<keyword evidence="5 9" id="KW-0808">Transferase</keyword>
<dbReference type="Proteomes" id="UP000239898">
    <property type="component" value="Unassembled WGS sequence"/>
</dbReference>
<dbReference type="InterPro" id="IPR036388">
    <property type="entry name" value="WH-like_DNA-bd_sf"/>
</dbReference>
<evidence type="ECO:0000259" key="11">
    <source>
        <dbReference type="Pfam" id="PF02870"/>
    </source>
</evidence>
<evidence type="ECO:0000256" key="5">
    <source>
        <dbReference type="ARBA" id="ARBA00022679"/>
    </source>
</evidence>
<dbReference type="FunFam" id="1.10.10.10:FF:000214">
    <property type="entry name" value="Methylated-DNA--protein-cysteine methyltransferase"/>
    <property type="match status" value="1"/>
</dbReference>
<dbReference type="AlphaFoldDB" id="A0A2S6ZBT9"/>
<evidence type="ECO:0000256" key="3">
    <source>
        <dbReference type="ARBA" id="ARBA00022490"/>
    </source>
</evidence>
<dbReference type="OrthoDB" id="9802228at2"/>
<evidence type="ECO:0000256" key="7">
    <source>
        <dbReference type="ARBA" id="ARBA00023204"/>
    </source>
</evidence>
<dbReference type="HAMAP" id="MF_00772">
    <property type="entry name" value="OGT"/>
    <property type="match status" value="1"/>
</dbReference>
<evidence type="ECO:0000256" key="6">
    <source>
        <dbReference type="ARBA" id="ARBA00022763"/>
    </source>
</evidence>
<evidence type="ECO:0000256" key="1">
    <source>
        <dbReference type="ARBA" id="ARBA00001286"/>
    </source>
</evidence>